<gene>
    <name evidence="1" type="ORF">CAter282_0249</name>
</gene>
<dbReference type="PATRIC" id="fig|279058.17.peg.270"/>
<evidence type="ECO:0000313" key="1">
    <source>
        <dbReference type="EMBL" id="AMP08071.1"/>
    </source>
</evidence>
<sequence>MSAFLLDYPFADLLYPGADETIAHLGRSGRTVIPLDSVARYGLADVSVTHIRDLTGHGFFAA</sequence>
<accession>A0A127QDI8</accession>
<dbReference type="RefSeq" id="WP_128082952.1">
    <property type="nucleotide sequence ID" value="NZ_CP013233.1"/>
</dbReference>
<protein>
    <submittedName>
        <fullName evidence="1">Uncharacterized protein</fullName>
    </submittedName>
</protein>
<evidence type="ECO:0000313" key="2">
    <source>
        <dbReference type="Proteomes" id="UP000071778"/>
    </source>
</evidence>
<organism evidence="1 2">
    <name type="scientific">Collimonas arenae</name>
    <dbReference type="NCBI Taxonomy" id="279058"/>
    <lineage>
        <taxon>Bacteria</taxon>
        <taxon>Pseudomonadati</taxon>
        <taxon>Pseudomonadota</taxon>
        <taxon>Betaproteobacteria</taxon>
        <taxon>Burkholderiales</taxon>
        <taxon>Oxalobacteraceae</taxon>
        <taxon>Collimonas</taxon>
    </lineage>
</organism>
<proteinExistence type="predicted"/>
<dbReference type="OrthoDB" id="152220at2"/>
<reference evidence="1 2" key="1">
    <citation type="submission" date="2015-11" db="EMBL/GenBank/DDBJ databases">
        <title>Exploring the genomic traits of fungus-feeding bacterial genus Collimonas.</title>
        <authorList>
            <person name="Song C."/>
            <person name="Schmidt R."/>
            <person name="de Jager V."/>
            <person name="Krzyzanowska D."/>
            <person name="Jongedijk E."/>
            <person name="Cankar K."/>
            <person name="Beekwilder J."/>
            <person name="van Veen A."/>
            <person name="de Boer W."/>
            <person name="van Veen J.A."/>
            <person name="Garbeva P."/>
        </authorList>
    </citation>
    <scope>NUCLEOTIDE SEQUENCE [LARGE SCALE GENOMIC DNA]</scope>
    <source>
        <strain evidence="1 2">Ter282</strain>
    </source>
</reference>
<dbReference type="AlphaFoldDB" id="A0A127QDI8"/>
<name>A0A127QDI8_9BURK</name>
<dbReference type="Proteomes" id="UP000071778">
    <property type="component" value="Chromosome"/>
</dbReference>
<dbReference type="EMBL" id="CP013235">
    <property type="protein sequence ID" value="AMP08071.1"/>
    <property type="molecule type" value="Genomic_DNA"/>
</dbReference>
<keyword evidence="2" id="KW-1185">Reference proteome</keyword>